<evidence type="ECO:0000313" key="8">
    <source>
        <dbReference type="Proteomes" id="UP000239549"/>
    </source>
</evidence>
<evidence type="ECO:0000256" key="2">
    <source>
        <dbReference type="ARBA" id="ARBA00012438"/>
    </source>
</evidence>
<dbReference type="Proteomes" id="UP000239549">
    <property type="component" value="Unassembled WGS sequence"/>
</dbReference>
<dbReference type="InterPro" id="IPR036890">
    <property type="entry name" value="HATPase_C_sf"/>
</dbReference>
<protein>
    <recommendedName>
        <fullName evidence="2">histidine kinase</fullName>
        <ecNumber evidence="2">2.7.13.3</ecNumber>
    </recommendedName>
</protein>
<dbReference type="InterPro" id="IPR011712">
    <property type="entry name" value="Sig_transdc_His_kin_sub3_dim/P"/>
</dbReference>
<comment type="caution">
    <text evidence="7">The sequence shown here is derived from an EMBL/GenBank/DDBJ whole genome shotgun (WGS) entry which is preliminary data.</text>
</comment>
<dbReference type="PANTHER" id="PTHR24421:SF58">
    <property type="entry name" value="SIGNAL TRANSDUCTION HISTIDINE-PROTEIN KINASE_PHOSPHATASE UHPB"/>
    <property type="match status" value="1"/>
</dbReference>
<dbReference type="InterPro" id="IPR003594">
    <property type="entry name" value="HATPase_dom"/>
</dbReference>
<dbReference type="Pfam" id="PF07730">
    <property type="entry name" value="HisKA_3"/>
    <property type="match status" value="1"/>
</dbReference>
<dbReference type="GO" id="GO:0000155">
    <property type="term" value="F:phosphorelay sensor kinase activity"/>
    <property type="evidence" value="ECO:0007669"/>
    <property type="project" value="InterPro"/>
</dbReference>
<evidence type="ECO:0000256" key="5">
    <source>
        <dbReference type="ARBA" id="ARBA00023012"/>
    </source>
</evidence>
<dbReference type="CDD" id="cd16917">
    <property type="entry name" value="HATPase_UhpB-NarQ-NarX-like"/>
    <property type="match status" value="1"/>
</dbReference>
<dbReference type="EMBL" id="BFAV01000150">
    <property type="protein sequence ID" value="GBF34765.1"/>
    <property type="molecule type" value="Genomic_DNA"/>
</dbReference>
<comment type="catalytic activity">
    <reaction evidence="1">
        <text>ATP + protein L-histidine = ADP + protein N-phospho-L-histidine.</text>
        <dbReference type="EC" id="2.7.13.3"/>
    </reaction>
</comment>
<evidence type="ECO:0000256" key="1">
    <source>
        <dbReference type="ARBA" id="ARBA00000085"/>
    </source>
</evidence>
<evidence type="ECO:0000256" key="3">
    <source>
        <dbReference type="ARBA" id="ARBA00022679"/>
    </source>
</evidence>
<dbReference type="SMART" id="SM00387">
    <property type="entry name" value="HATPase_c"/>
    <property type="match status" value="1"/>
</dbReference>
<keyword evidence="5" id="KW-0902">Two-component regulatory system</keyword>
<dbReference type="PANTHER" id="PTHR24421">
    <property type="entry name" value="NITRATE/NITRITE SENSOR PROTEIN NARX-RELATED"/>
    <property type="match status" value="1"/>
</dbReference>
<dbReference type="GO" id="GO:0046983">
    <property type="term" value="F:protein dimerization activity"/>
    <property type="evidence" value="ECO:0007669"/>
    <property type="project" value="InterPro"/>
</dbReference>
<dbReference type="InterPro" id="IPR050482">
    <property type="entry name" value="Sensor_HK_TwoCompSys"/>
</dbReference>
<dbReference type="Gene3D" id="1.20.5.1930">
    <property type="match status" value="1"/>
</dbReference>
<gene>
    <name evidence="7" type="ORF">DCCM_3885</name>
</gene>
<dbReference type="PROSITE" id="PS50109">
    <property type="entry name" value="HIS_KIN"/>
    <property type="match status" value="1"/>
</dbReference>
<dbReference type="InterPro" id="IPR005467">
    <property type="entry name" value="His_kinase_dom"/>
</dbReference>
<reference evidence="8" key="1">
    <citation type="submission" date="2018-02" db="EMBL/GenBank/DDBJ databases">
        <title>Genome sequence of Desulfocucumis palustris strain NAW-5.</title>
        <authorList>
            <person name="Watanabe M."/>
            <person name="Kojima H."/>
            <person name="Fukui M."/>
        </authorList>
    </citation>
    <scope>NUCLEOTIDE SEQUENCE [LARGE SCALE GENOMIC DNA]</scope>
    <source>
        <strain evidence="8">NAW-5</strain>
    </source>
</reference>
<keyword evidence="4 7" id="KW-0418">Kinase</keyword>
<evidence type="ECO:0000256" key="4">
    <source>
        <dbReference type="ARBA" id="ARBA00022777"/>
    </source>
</evidence>
<dbReference type="Pfam" id="PF02518">
    <property type="entry name" value="HATPase_c"/>
    <property type="match status" value="1"/>
</dbReference>
<evidence type="ECO:0000259" key="6">
    <source>
        <dbReference type="PROSITE" id="PS50109"/>
    </source>
</evidence>
<sequence length="355" mass="40351">MEAGITKQTRKITKRRRIKKELAAGWNKFKSILNAMDDGVCLLSGNYDIEYINPVLEREFGPVNGRKCYEYFNGGREICQWCRNNDVLAGEPVYWKWHSAKTDKTYSIHDTSVVTGKGFSRLKLFHDVTDQEYIKKILKNYQKELRSLAAELSIVEERERRSVAADIHDNIGQSLAAAKIKLGLLKQSQLPLGVTGNIDQIAMFIDEAINYTQSLITNLSLPTLNDVDFSEALEWLCNQFQERHRIPISFEKQMEIAPIKDETRVILFKCVRELLNNIVKHSNAGKARVTVGKYEITVEDDGVGFDITQLKKKFGSAGGFGLFSVRERLHHLGGHMTIKSSRGNGTLIALKAWRQ</sequence>
<accession>A0A2L2XEV7</accession>
<dbReference type="InterPro" id="IPR035965">
    <property type="entry name" value="PAS-like_dom_sf"/>
</dbReference>
<feature type="domain" description="Histidine kinase" evidence="6">
    <location>
        <begin position="166"/>
        <end position="355"/>
    </location>
</feature>
<keyword evidence="3" id="KW-0808">Transferase</keyword>
<evidence type="ECO:0000313" key="7">
    <source>
        <dbReference type="EMBL" id="GBF34765.1"/>
    </source>
</evidence>
<dbReference type="SUPFAM" id="SSF55874">
    <property type="entry name" value="ATPase domain of HSP90 chaperone/DNA topoisomerase II/histidine kinase"/>
    <property type="match status" value="1"/>
</dbReference>
<dbReference type="SUPFAM" id="SSF55785">
    <property type="entry name" value="PYP-like sensor domain (PAS domain)"/>
    <property type="match status" value="1"/>
</dbReference>
<name>A0A2L2XEV7_9FIRM</name>
<dbReference type="Gene3D" id="3.30.565.10">
    <property type="entry name" value="Histidine kinase-like ATPase, C-terminal domain"/>
    <property type="match status" value="1"/>
</dbReference>
<organism evidence="7 8">
    <name type="scientific">Desulfocucumis palustris</name>
    <dbReference type="NCBI Taxonomy" id="1898651"/>
    <lineage>
        <taxon>Bacteria</taxon>
        <taxon>Bacillati</taxon>
        <taxon>Bacillota</taxon>
        <taxon>Clostridia</taxon>
        <taxon>Eubacteriales</taxon>
        <taxon>Desulfocucumaceae</taxon>
        <taxon>Desulfocucumis</taxon>
    </lineage>
</organism>
<keyword evidence="8" id="KW-1185">Reference proteome</keyword>
<dbReference type="GO" id="GO:0016020">
    <property type="term" value="C:membrane"/>
    <property type="evidence" value="ECO:0007669"/>
    <property type="project" value="InterPro"/>
</dbReference>
<dbReference type="AlphaFoldDB" id="A0A2L2XEV7"/>
<proteinExistence type="predicted"/>
<dbReference type="EC" id="2.7.13.3" evidence="2"/>